<dbReference type="Proteomes" id="UP000095286">
    <property type="component" value="Unplaced"/>
</dbReference>
<sequence>MDEDEDCSLKIDETGEDKSFDHTNGQRLDEEATSNIPLESIAPSETTSIGGELVMNGNSTAATTTAQQTRPTSPLPSTSIPPNSSKKKRAQEEDPTKENTMENPKPAKKRRLNQCAAVPSPSTITGLSEVTTDDKGTCVYTFSCQVDETELDVVSGTSCAIPITVVTKYNGVIYFSTKINAETMHGILTKGEPPMQQIQRQKRAHLIDNDGHAYDGCESCGTPFRKLNSNKRSTRQNHSRDKTPASLDGEEVEVKEEVVVKCEEKSCVKSSNGATSTLREFPEKEDEVVRCPHEQCGYRFLDLRDVNDHLRSKHVGKAAVFKENSSTQTMPFLPSNTTSTSTNTDKPEKSMKEPPRPRSNKSGDTLPVNNKVIKTEVASIKNTPPINGNLINNLQHQQQFQQQQNQQMLASMGMPFMFNQPGLNFKGPLPVVPQQLPSTSSAGTPKTSDIHSKHKIHELKAASTAPASPSTSVRSNSTNNNALAPQTSIPNSVGLNSSFDAIRPSSVNGMAMPPTMMPFPFSPGMGMPFPMGPGQMGLPNQGPGGMFNMNMNSMMQAAASAQMNRQMMMVG</sequence>
<evidence type="ECO:0000313" key="1">
    <source>
        <dbReference type="Proteomes" id="UP000095286"/>
    </source>
</evidence>
<evidence type="ECO:0000313" key="2">
    <source>
        <dbReference type="WBParaSite" id="RSKR_0000320500.1"/>
    </source>
</evidence>
<reference evidence="2" key="1">
    <citation type="submission" date="2016-11" db="UniProtKB">
        <authorList>
            <consortium name="WormBaseParasite"/>
        </authorList>
    </citation>
    <scope>IDENTIFICATION</scope>
    <source>
        <strain evidence="2">KR3021</strain>
    </source>
</reference>
<dbReference type="WBParaSite" id="RSKR_0000320500.1">
    <property type="protein sequence ID" value="RSKR_0000320500.1"/>
    <property type="gene ID" value="RSKR_0000320500"/>
</dbReference>
<accession>A0AC35TQP5</accession>
<protein>
    <submittedName>
        <fullName evidence="2">C2H2-type domain-containing protein</fullName>
    </submittedName>
</protein>
<organism evidence="1 2">
    <name type="scientific">Rhabditophanes sp. KR3021</name>
    <dbReference type="NCBI Taxonomy" id="114890"/>
    <lineage>
        <taxon>Eukaryota</taxon>
        <taxon>Metazoa</taxon>
        <taxon>Ecdysozoa</taxon>
        <taxon>Nematoda</taxon>
        <taxon>Chromadorea</taxon>
        <taxon>Rhabditida</taxon>
        <taxon>Tylenchina</taxon>
        <taxon>Panagrolaimomorpha</taxon>
        <taxon>Strongyloidoidea</taxon>
        <taxon>Alloionematidae</taxon>
        <taxon>Rhabditophanes</taxon>
    </lineage>
</organism>
<name>A0AC35TQP5_9BILA</name>
<proteinExistence type="predicted"/>